<dbReference type="Proteomes" id="UP001056384">
    <property type="component" value="Chromosome 3"/>
</dbReference>
<feature type="coiled-coil region" evidence="1">
    <location>
        <begin position="36"/>
        <end position="78"/>
    </location>
</feature>
<protein>
    <submittedName>
        <fullName evidence="3">Uncharacterized protein</fullName>
    </submittedName>
</protein>
<proteinExistence type="predicted"/>
<reference evidence="3" key="1">
    <citation type="submission" date="2022-06" db="EMBL/GenBank/DDBJ databases">
        <title>Complete genome sequences of two strains of the flax pathogen Septoria linicola.</title>
        <authorList>
            <person name="Lapalu N."/>
            <person name="Simon A."/>
            <person name="Demenou B."/>
            <person name="Paumier D."/>
            <person name="Guillot M.-P."/>
            <person name="Gout L."/>
            <person name="Valade R."/>
        </authorList>
    </citation>
    <scope>NUCLEOTIDE SEQUENCE</scope>
    <source>
        <strain evidence="3">SE15195</strain>
    </source>
</reference>
<dbReference type="AlphaFoldDB" id="A0A9Q9AJH9"/>
<name>A0A9Q9AJH9_9PEZI</name>
<dbReference type="CDD" id="cd06503">
    <property type="entry name" value="ATP-synt_Fo_b"/>
    <property type="match status" value="1"/>
</dbReference>
<sequence length="438" mass="49149">METIAKVAGSDHDSDSDEWPLDGYRAPFDALPRLTQMRITEAQEEAQKQIEDVREQARKEVMAVQEEAEKQIAAAKEDIREDAYAKRFKRAYRPLVPGSSLPVATPFNATAEKPSVWRERLMHSLRKGYMRSSLAVDILTIDEEDHMLKGSYPYRGQITEEDFASTLEVLNLFHEDVLKALVKGDAQALEEAKGLLPDQSMADAYDGDAMVPPPKAKKQNALLYVDLLVGIETNATPSPADYTPVVELLEKYIDWMLARKGGRSVPRPHDEEMIGLQQDVVWWDEDGVAGYDAEYHGPRYNIPVEAAREWISSMRDLADDRFPYVMTHIGFTVDIVTTNFEDVYHGPDTQHGQLLSFIEAAFGYLDGSETSRFRSKRFIILDGLTPAQVIPAQRTLCRLTSSYVTMGGLNLELGGLSKMSLEASQPAEKGSRKLSRSK</sequence>
<evidence type="ECO:0000256" key="2">
    <source>
        <dbReference type="SAM" id="MobiDB-lite"/>
    </source>
</evidence>
<dbReference type="EMBL" id="CP099420">
    <property type="protein sequence ID" value="USW50497.1"/>
    <property type="molecule type" value="Genomic_DNA"/>
</dbReference>
<keyword evidence="1" id="KW-0175">Coiled coil</keyword>
<feature type="region of interest" description="Disordered" evidence="2">
    <location>
        <begin position="1"/>
        <end position="23"/>
    </location>
</feature>
<organism evidence="3 4">
    <name type="scientific">Septoria linicola</name>
    <dbReference type="NCBI Taxonomy" id="215465"/>
    <lineage>
        <taxon>Eukaryota</taxon>
        <taxon>Fungi</taxon>
        <taxon>Dikarya</taxon>
        <taxon>Ascomycota</taxon>
        <taxon>Pezizomycotina</taxon>
        <taxon>Dothideomycetes</taxon>
        <taxon>Dothideomycetidae</taxon>
        <taxon>Mycosphaerellales</taxon>
        <taxon>Mycosphaerellaceae</taxon>
        <taxon>Septoria</taxon>
    </lineage>
</organism>
<accession>A0A9Q9AJH9</accession>
<evidence type="ECO:0000256" key="1">
    <source>
        <dbReference type="SAM" id="Coils"/>
    </source>
</evidence>
<evidence type="ECO:0000313" key="3">
    <source>
        <dbReference type="EMBL" id="USW50497.1"/>
    </source>
</evidence>
<evidence type="ECO:0000313" key="4">
    <source>
        <dbReference type="Proteomes" id="UP001056384"/>
    </source>
</evidence>
<keyword evidence="4" id="KW-1185">Reference proteome</keyword>
<gene>
    <name evidence="3" type="ORF">Slin15195_G038160</name>
</gene>